<dbReference type="RefSeq" id="WP_089372240.1">
    <property type="nucleotide sequence ID" value="NZ_BMEP01000008.1"/>
</dbReference>
<proteinExistence type="predicted"/>
<dbReference type="EMBL" id="FZNY01000004">
    <property type="protein sequence ID" value="SNR95245.1"/>
    <property type="molecule type" value="Genomic_DNA"/>
</dbReference>
<evidence type="ECO:0000313" key="2">
    <source>
        <dbReference type="Proteomes" id="UP000198379"/>
    </source>
</evidence>
<organism evidence="1 2">
    <name type="scientific">Dokdonia pacifica</name>
    <dbReference type="NCBI Taxonomy" id="1627892"/>
    <lineage>
        <taxon>Bacteria</taxon>
        <taxon>Pseudomonadati</taxon>
        <taxon>Bacteroidota</taxon>
        <taxon>Flavobacteriia</taxon>
        <taxon>Flavobacteriales</taxon>
        <taxon>Flavobacteriaceae</taxon>
        <taxon>Dokdonia</taxon>
    </lineage>
</organism>
<keyword evidence="2" id="KW-1185">Reference proteome</keyword>
<dbReference type="AlphaFoldDB" id="A0A239AHY2"/>
<gene>
    <name evidence="1" type="ORF">SAMN06265376_104456</name>
</gene>
<protein>
    <submittedName>
        <fullName evidence="1">Uncharacterized protein</fullName>
    </submittedName>
</protein>
<reference evidence="1 2" key="1">
    <citation type="submission" date="2017-06" db="EMBL/GenBank/DDBJ databases">
        <authorList>
            <person name="Kim H.J."/>
            <person name="Triplett B.A."/>
        </authorList>
    </citation>
    <scope>NUCLEOTIDE SEQUENCE [LARGE SCALE GENOMIC DNA]</scope>
    <source>
        <strain evidence="1 2">DSM 25597</strain>
    </source>
</reference>
<dbReference type="Proteomes" id="UP000198379">
    <property type="component" value="Unassembled WGS sequence"/>
</dbReference>
<sequence>MRQQIDVLITLDCNTDLQPLTIEKHIKKAIALIDPLTAELIEISIYEEADIAGNSPACETLKTHIEELLKLVETISKIPLWGETKNVDIQLAKECQEWEEEGGYYSPSCDTESNQLQHIVELARSAYTNFQSKEKH</sequence>
<name>A0A239AHY2_9FLAO</name>
<accession>A0A239AHY2</accession>
<evidence type="ECO:0000313" key="1">
    <source>
        <dbReference type="EMBL" id="SNR95245.1"/>
    </source>
</evidence>